<evidence type="ECO:0000256" key="8">
    <source>
        <dbReference type="ARBA" id="ARBA00022989"/>
    </source>
</evidence>
<feature type="domain" description="TRPM SLOG" evidence="14">
    <location>
        <begin position="193"/>
        <end position="488"/>
    </location>
</feature>
<keyword evidence="12" id="KW-0175">Coiled coil</keyword>
<dbReference type="SUPFAM" id="SSF55811">
    <property type="entry name" value="Nudix"/>
    <property type="match status" value="1"/>
</dbReference>
<comment type="subcellular location">
    <subcellularLocation>
        <location evidence="1">Cell membrane</location>
        <topology evidence="1">Multi-pass membrane protein</topology>
    </subcellularLocation>
</comment>
<name>A0AA89BXG3_PINIB</name>
<keyword evidence="9" id="KW-0406">Ion transport</keyword>
<gene>
    <name evidence="16" type="ORF">FSP39_015318</name>
</gene>
<evidence type="ECO:0000256" key="12">
    <source>
        <dbReference type="SAM" id="Coils"/>
    </source>
</evidence>
<dbReference type="Pfam" id="PF25508">
    <property type="entry name" value="TRPM2"/>
    <property type="match status" value="1"/>
</dbReference>
<evidence type="ECO:0000256" key="7">
    <source>
        <dbReference type="ARBA" id="ARBA00022837"/>
    </source>
</evidence>
<keyword evidence="4" id="KW-0109">Calcium transport</keyword>
<evidence type="ECO:0000259" key="15">
    <source>
        <dbReference type="Pfam" id="PF25508"/>
    </source>
</evidence>
<dbReference type="Gene3D" id="3.90.79.10">
    <property type="entry name" value="Nucleoside Triphosphate Pyrophosphohydrolase"/>
    <property type="match status" value="1"/>
</dbReference>
<dbReference type="GO" id="GO:0005886">
    <property type="term" value="C:plasma membrane"/>
    <property type="evidence" value="ECO:0007669"/>
    <property type="project" value="UniProtKB-SubCell"/>
</dbReference>
<keyword evidence="10 13" id="KW-0472">Membrane</keyword>
<accession>A0AA89BXG3</accession>
<dbReference type="EMBL" id="VSWD01000006">
    <property type="protein sequence ID" value="KAK3100144.1"/>
    <property type="molecule type" value="Genomic_DNA"/>
</dbReference>
<keyword evidence="6 13" id="KW-0812">Transmembrane</keyword>
<dbReference type="InterPro" id="IPR057366">
    <property type="entry name" value="TRPM-like"/>
</dbReference>
<evidence type="ECO:0000256" key="2">
    <source>
        <dbReference type="ARBA" id="ARBA00022448"/>
    </source>
</evidence>
<feature type="transmembrane region" description="Helical" evidence="13">
    <location>
        <begin position="1249"/>
        <end position="1273"/>
    </location>
</feature>
<feature type="transmembrane region" description="Helical" evidence="13">
    <location>
        <begin position="841"/>
        <end position="860"/>
    </location>
</feature>
<evidence type="ECO:0000256" key="1">
    <source>
        <dbReference type="ARBA" id="ARBA00004651"/>
    </source>
</evidence>
<evidence type="ECO:0000259" key="14">
    <source>
        <dbReference type="Pfam" id="PF18139"/>
    </source>
</evidence>
<evidence type="ECO:0000256" key="9">
    <source>
        <dbReference type="ARBA" id="ARBA00023065"/>
    </source>
</evidence>
<evidence type="ECO:0000313" key="17">
    <source>
        <dbReference type="Proteomes" id="UP001186944"/>
    </source>
</evidence>
<keyword evidence="2" id="KW-0813">Transport</keyword>
<feature type="domain" description="TRPM-like" evidence="15">
    <location>
        <begin position="578"/>
        <end position="811"/>
    </location>
</feature>
<feature type="transmembrane region" description="Helical" evidence="13">
    <location>
        <begin position="1205"/>
        <end position="1228"/>
    </location>
</feature>
<dbReference type="InterPro" id="IPR050927">
    <property type="entry name" value="TRPM"/>
</dbReference>
<dbReference type="Pfam" id="PF18139">
    <property type="entry name" value="LSDAT_euk"/>
    <property type="match status" value="1"/>
</dbReference>
<sequence>MRYHGPTPYGSRDKAQVKVLSMDANDNDSEEQLQEGDRFDPRVLYIPMFSSSSSTTYGGAPLASSTVGASSSSSVVQKQSSNELVVRTITPEISPGRNKHGSTGQLHFEMGSHPSIQKADSLLDFHASKIQHMEREESFAYVVDDNQRTINSMGGISTDTQDSARYEDAPFPCGNIQFGSSESALLDMEPKKHYVTINYDTYCEEVSHFMGAYWRMRSPKIVVSVISGVKHFKGWKNKHLRKQFQRGIIKAANTTEMWIITNGVDSGVSKMIGEAIQEEKERRLSNRTQMSEFRPDEVQKSTKLTLIGIVPKNGIKYGNVFNGTDGVMIKNEGSATASKEQELNPDHTHFIIVDDVEDREHLLFTNLKCSIEQQLQYSVGKPRRIKRLFSFGSDDHNENDIFEPIAKKIVPVIGLFVQGSPRCIDQILFYLSNKMSVLVMKGSGGTADLLAYAFEEMQERNDEDFREHIMKPELIKMITKMYPNDFKDNDVAKCEFRDKILECVDLAHDEDQIFLNVVNMQGWDANLKDLDRYLLKALFNCEKVNRIRWREQLHKDLQLLLDWNRPDLAESEVFQREEWGRIKINKHLFEQSLLKQDREEFVNIFLDQGVQVHKYLNHKKLKFLFERAEEREFFTSVCMGKVLGKEMAQDQSLDQNFIVTDLNRLLYKLAGIQDLVQPYELSMNSVGLYVLDPIVAERKAMNCLIIWAVLMNRCKLAKALWNRCEEPIAVALLCSNMYRELSKVQMELYLRTELEENAQDFGKIALGVLEIGYRDSSAQAYTMLGSKLPDFNNKTVIQIAHDANYLSFIAHPCCQKWITRKLFGPIRVKELDWGFLRLPDWFKILASVFLIFPMLIWISFEPKISQKKSRKLKMNSSMLMNEDSDESDSSEEENLPASKSMLETELKKMKKKNEIKIRLKSVLKDKAQGHKLPFYKQIHLLWSSPLTKFWLTQTFYFLFLGLFCLATLWPTCGNLYLDIVLWLWTATILIELIRRTYFKYQAYVNKGGMLLGALVEIVIMMAFLFFYLFLRIIPHWHKYGDIIFSKTVLSLALIFFFYRLLGTYLPISPSLGPMLVRMKRMIKGDFVVFVRMFLIFLISGGVTIQAVLYPNFPLNKELIRRVLTRPLFSMFITPVDDLSGFDCTSHYVNVTPSFCASDICQKSTPGSTFSEVFQSGGSHMYNTEPLIEPIQKCPYSSFFGYVVTIQYLLICKLVLVTLLFAMFALTIAKVDNIASDIWKFQRYALVVEFEQHLIFPPPFTILYYFYILIMSFVNKIRGCRRACLGRCRHKDSKQDPEMSHGVTKQKRSQNYNYWKQCSIEYNTKEQTVKKEENFPKQQAAVINNIQDDMRFQKKNIKRLNERILELERTISTSRMYLESIFHKLDKTDVLGVSTAKGQVVHVAARQSPYPTTRIIRFPVFDKYVPWEQTYDIYDPKVYTKSKDQFNEDEIIYVDEDLIELLKLKQERELLSEEELAELPPLPLFSPKWNALVSKKSGIDLTRVIDRRSWISLDNQPLRYNIDAAGLPINPMGRTGIRGKGILWRWGPNHVIKAVCTRWRQKYTADNQNAGYLYVEGKRLLEFIAIRKDGDSESVYGLPGDALQGLTTPYVTLCEAFMKGVFNDQDFKGEHLDQGDMIQFFAQFAMANANTKVSFSMDVPTPSASTTMPVLQGSKTSLRTDVDSNGFSACLLYKGYVDDPRNTDNAWVEAEVWNFHYDLSDSFDIRIPEDYSVTWKEVSPNVKLFGNEGAIVQEAARIHDAYH</sequence>
<organism evidence="16 17">
    <name type="scientific">Pinctada imbricata</name>
    <name type="common">Atlantic pearl-oyster</name>
    <name type="synonym">Pinctada martensii</name>
    <dbReference type="NCBI Taxonomy" id="66713"/>
    <lineage>
        <taxon>Eukaryota</taxon>
        <taxon>Metazoa</taxon>
        <taxon>Spiralia</taxon>
        <taxon>Lophotrochozoa</taxon>
        <taxon>Mollusca</taxon>
        <taxon>Bivalvia</taxon>
        <taxon>Autobranchia</taxon>
        <taxon>Pteriomorphia</taxon>
        <taxon>Pterioida</taxon>
        <taxon>Pterioidea</taxon>
        <taxon>Pteriidae</taxon>
        <taxon>Pinctada</taxon>
    </lineage>
</organism>
<evidence type="ECO:0000256" key="11">
    <source>
        <dbReference type="ARBA" id="ARBA00023303"/>
    </source>
</evidence>
<evidence type="ECO:0000256" key="4">
    <source>
        <dbReference type="ARBA" id="ARBA00022568"/>
    </source>
</evidence>
<feature type="transmembrane region" description="Helical" evidence="13">
    <location>
        <begin position="1009"/>
        <end position="1030"/>
    </location>
</feature>
<dbReference type="InterPro" id="IPR041491">
    <property type="entry name" value="TRPM_SLOG"/>
</dbReference>
<protein>
    <submittedName>
        <fullName evidence="16">Uncharacterized protein</fullName>
    </submittedName>
</protein>
<dbReference type="GO" id="GO:0005262">
    <property type="term" value="F:calcium channel activity"/>
    <property type="evidence" value="ECO:0007669"/>
    <property type="project" value="UniProtKB-KW"/>
</dbReference>
<proteinExistence type="predicted"/>
<comment type="caution">
    <text evidence="16">The sequence shown here is derived from an EMBL/GenBank/DDBJ whole genome shotgun (WGS) entry which is preliminary data.</text>
</comment>
<dbReference type="PANTHER" id="PTHR13800:SF1">
    <property type="entry name" value="TRANSIENT RECEPTOR POTENTIAL CATION CHANNEL TRPM"/>
    <property type="match status" value="1"/>
</dbReference>
<keyword evidence="17" id="KW-1185">Reference proteome</keyword>
<reference evidence="16" key="1">
    <citation type="submission" date="2019-08" db="EMBL/GenBank/DDBJ databases">
        <title>The improved chromosome-level genome for the pearl oyster Pinctada fucata martensii using PacBio sequencing and Hi-C.</title>
        <authorList>
            <person name="Zheng Z."/>
        </authorList>
    </citation>
    <scope>NUCLEOTIDE SEQUENCE</scope>
    <source>
        <strain evidence="16">ZZ-2019</strain>
        <tissue evidence="16">Adductor muscle</tissue>
    </source>
</reference>
<evidence type="ECO:0000256" key="6">
    <source>
        <dbReference type="ARBA" id="ARBA00022692"/>
    </source>
</evidence>
<evidence type="ECO:0000256" key="5">
    <source>
        <dbReference type="ARBA" id="ARBA00022673"/>
    </source>
</evidence>
<feature type="transmembrane region" description="Helical" evidence="13">
    <location>
        <begin position="949"/>
        <end position="969"/>
    </location>
</feature>
<evidence type="ECO:0000256" key="3">
    <source>
        <dbReference type="ARBA" id="ARBA00022475"/>
    </source>
</evidence>
<feature type="coiled-coil region" evidence="12">
    <location>
        <begin position="1342"/>
        <end position="1369"/>
    </location>
</feature>
<feature type="transmembrane region" description="Helical" evidence="13">
    <location>
        <begin position="1042"/>
        <end position="1065"/>
    </location>
</feature>
<evidence type="ECO:0000313" key="16">
    <source>
        <dbReference type="EMBL" id="KAK3100144.1"/>
    </source>
</evidence>
<keyword evidence="5" id="KW-0107">Calcium channel</keyword>
<dbReference type="InterPro" id="IPR015797">
    <property type="entry name" value="NUDIX_hydrolase-like_dom_sf"/>
</dbReference>
<evidence type="ECO:0000256" key="13">
    <source>
        <dbReference type="SAM" id="Phobius"/>
    </source>
</evidence>
<keyword evidence="7" id="KW-0106">Calcium</keyword>
<feature type="transmembrane region" description="Helical" evidence="13">
    <location>
        <begin position="975"/>
        <end position="997"/>
    </location>
</feature>
<feature type="transmembrane region" description="Helical" evidence="13">
    <location>
        <begin position="1086"/>
        <end position="1108"/>
    </location>
</feature>
<keyword evidence="8 13" id="KW-1133">Transmembrane helix</keyword>
<dbReference type="Pfam" id="PF25969">
    <property type="entry name" value="NUDT9_N"/>
    <property type="match status" value="1"/>
</dbReference>
<dbReference type="Proteomes" id="UP001186944">
    <property type="component" value="Unassembled WGS sequence"/>
</dbReference>
<evidence type="ECO:0000256" key="10">
    <source>
        <dbReference type="ARBA" id="ARBA00023136"/>
    </source>
</evidence>
<keyword evidence="11" id="KW-0407">Ion channel</keyword>
<keyword evidence="3" id="KW-1003">Cell membrane</keyword>
<dbReference type="PANTHER" id="PTHR13800">
    <property type="entry name" value="TRANSIENT RECEPTOR POTENTIAL CATION CHANNEL, SUBFAMILY M, MEMBER 6"/>
    <property type="match status" value="1"/>
</dbReference>